<dbReference type="Pfam" id="PF01471">
    <property type="entry name" value="PG_binding_1"/>
    <property type="match status" value="1"/>
</dbReference>
<organism evidence="3 4">
    <name type="scientific">Bartonella australis (strain Aust/NH1)</name>
    <dbReference type="NCBI Taxonomy" id="1094489"/>
    <lineage>
        <taxon>Bacteria</taxon>
        <taxon>Pseudomonadati</taxon>
        <taxon>Pseudomonadota</taxon>
        <taxon>Alphaproteobacteria</taxon>
        <taxon>Hyphomicrobiales</taxon>
        <taxon>Bartonellaceae</taxon>
        <taxon>Bartonella</taxon>
    </lineage>
</organism>
<evidence type="ECO:0000259" key="2">
    <source>
        <dbReference type="Pfam" id="PF01471"/>
    </source>
</evidence>
<dbReference type="PATRIC" id="fig|1094489.3.peg.479"/>
<evidence type="ECO:0000313" key="3">
    <source>
        <dbReference type="EMBL" id="AGF74266.1"/>
    </source>
</evidence>
<dbReference type="Proteomes" id="UP000011729">
    <property type="component" value="Chromosome"/>
</dbReference>
<keyword evidence="1" id="KW-0472">Membrane</keyword>
<sequence length="284" mass="32251">MAKKRKTRKTKVARQRSFIIAFFLISSHFFFWLVKWLYQRTRANALLVVGFFLFIISFGVVTLNALFLQRNMHQNVFIQMESLPFSALVKSSAILKKPANFPEDIRVIPIPVLNSLRKNSSSHPLRNSLSQNLPEMKEKPTKLGFYDGALGRINSPETRRAVPLREQRTAHGTSSAQRSILPKYSTDEIALLIKRSEENIANDKIITDSPTHPEKVILSLSTADITRVQEALRIFGNQEVVVTAVEDKETESALKQFQKMFNLPITGKISRGVLVKMREVGLLS</sequence>
<protein>
    <submittedName>
        <fullName evidence="3">Peptidoglycan-binding protein</fullName>
    </submittedName>
</protein>
<feature type="transmembrane region" description="Helical" evidence="1">
    <location>
        <begin position="44"/>
        <end position="68"/>
    </location>
</feature>
<dbReference type="InterPro" id="IPR002477">
    <property type="entry name" value="Peptidoglycan-bd-like"/>
</dbReference>
<dbReference type="EMBL" id="CP003123">
    <property type="protein sequence ID" value="AGF74266.1"/>
    <property type="molecule type" value="Genomic_DNA"/>
</dbReference>
<dbReference type="RefSeq" id="WP_015397774.1">
    <property type="nucleotide sequence ID" value="NC_020300.1"/>
</dbReference>
<keyword evidence="1" id="KW-1133">Transmembrane helix</keyword>
<evidence type="ECO:0000256" key="1">
    <source>
        <dbReference type="SAM" id="Phobius"/>
    </source>
</evidence>
<dbReference type="InterPro" id="IPR036365">
    <property type="entry name" value="PGBD-like_sf"/>
</dbReference>
<accession>M1PCC2</accession>
<dbReference type="SUPFAM" id="SSF47090">
    <property type="entry name" value="PGBD-like"/>
    <property type="match status" value="1"/>
</dbReference>
<reference evidence="3 4" key="1">
    <citation type="journal article" date="2013" name="PLoS Genet.">
        <title>A gene transfer agent and a dynamic repertoire of secretion systems hold the keys to the explosive radiation of the emerging pathogen Bartonella.</title>
        <authorList>
            <person name="Guy L."/>
            <person name="Nystedt B."/>
            <person name="Toft C."/>
            <person name="Zaremba-Niedzwiedzka K."/>
            <person name="Berglund E.C."/>
            <person name="Granberg F."/>
            <person name="Naslund K."/>
            <person name="Eriksson A.S."/>
            <person name="Andersson S.G."/>
        </authorList>
    </citation>
    <scope>NUCLEOTIDE SEQUENCE [LARGE SCALE GENOMIC DNA]</scope>
    <source>
        <strain evidence="3 4">Aust/NH1</strain>
    </source>
</reference>
<keyword evidence="1" id="KW-0812">Transmembrane</keyword>
<dbReference type="OrthoDB" id="9816507at2"/>
<dbReference type="KEGG" id="baus:BAnh1_03840"/>
<dbReference type="HOGENOM" id="CLU_062775_0_0_5"/>
<feature type="domain" description="Peptidoglycan binding-like" evidence="2">
    <location>
        <begin position="223"/>
        <end position="277"/>
    </location>
</feature>
<proteinExistence type="predicted"/>
<name>M1PCC2_BARAA</name>
<keyword evidence="4" id="KW-1185">Reference proteome</keyword>
<dbReference type="eggNOG" id="COG3409">
    <property type="taxonomic scope" value="Bacteria"/>
</dbReference>
<feature type="transmembrane region" description="Helical" evidence="1">
    <location>
        <begin position="20"/>
        <end position="38"/>
    </location>
</feature>
<gene>
    <name evidence="3" type="ordered locus">BAnh1_03840</name>
</gene>
<dbReference type="InterPro" id="IPR036366">
    <property type="entry name" value="PGBDSf"/>
</dbReference>
<evidence type="ECO:0000313" key="4">
    <source>
        <dbReference type="Proteomes" id="UP000011729"/>
    </source>
</evidence>
<dbReference type="Gene3D" id="1.10.101.10">
    <property type="entry name" value="PGBD-like superfamily/PGBD"/>
    <property type="match status" value="1"/>
</dbReference>
<dbReference type="AlphaFoldDB" id="M1PCC2"/>